<dbReference type="Gene3D" id="3.40.1160.10">
    <property type="entry name" value="Acetylglutamate kinase-like"/>
    <property type="match status" value="1"/>
</dbReference>
<gene>
    <name evidence="2" type="ORF">S03H2_44343</name>
</gene>
<evidence type="ECO:0000259" key="1">
    <source>
        <dbReference type="Pfam" id="PF00696"/>
    </source>
</evidence>
<accession>X1I2V4</accession>
<reference evidence="2" key="1">
    <citation type="journal article" date="2014" name="Front. Microbiol.">
        <title>High frequency of phylogenetically diverse reductive dehalogenase-homologous genes in deep subseafloor sedimentary metagenomes.</title>
        <authorList>
            <person name="Kawai M."/>
            <person name="Futagami T."/>
            <person name="Toyoda A."/>
            <person name="Takaki Y."/>
            <person name="Nishi S."/>
            <person name="Hori S."/>
            <person name="Arai W."/>
            <person name="Tsubouchi T."/>
            <person name="Morono Y."/>
            <person name="Uchiyama I."/>
            <person name="Ito T."/>
            <person name="Fujiyama A."/>
            <person name="Inagaki F."/>
            <person name="Takami H."/>
        </authorList>
    </citation>
    <scope>NUCLEOTIDE SEQUENCE</scope>
    <source>
        <strain evidence="2">Expedition CK06-06</strain>
    </source>
</reference>
<feature type="domain" description="Aspartate/glutamate/uridylate kinase" evidence="1">
    <location>
        <begin position="7"/>
        <end position="97"/>
    </location>
</feature>
<proteinExistence type="predicted"/>
<dbReference type="AlphaFoldDB" id="X1I2V4"/>
<dbReference type="InterPro" id="IPR001048">
    <property type="entry name" value="Asp/Glu/Uridylate_kinase"/>
</dbReference>
<name>X1I2V4_9ZZZZ</name>
<comment type="caution">
    <text evidence="2">The sequence shown here is derived from an EMBL/GenBank/DDBJ whole genome shotgun (WGS) entry which is preliminary data.</text>
</comment>
<feature type="non-terminal residue" evidence="2">
    <location>
        <position position="99"/>
    </location>
</feature>
<dbReference type="SUPFAM" id="SSF53633">
    <property type="entry name" value="Carbamate kinase-like"/>
    <property type="match status" value="1"/>
</dbReference>
<evidence type="ECO:0000313" key="2">
    <source>
        <dbReference type="EMBL" id="GAH76012.1"/>
    </source>
</evidence>
<dbReference type="Pfam" id="PF00696">
    <property type="entry name" value="AA_kinase"/>
    <property type="match status" value="1"/>
</dbReference>
<dbReference type="InterPro" id="IPR036393">
    <property type="entry name" value="AceGlu_kinase-like_sf"/>
</dbReference>
<sequence length="99" mass="10973">MNSNKDIILLKLGGSLLTDKNKPFSIREDVVKSAVRQVIEANKKLILIHGGGSFGHPLAKKYSISKGLDKSIPNQILGVAETHQSMNKFNTYLINHFLE</sequence>
<protein>
    <recommendedName>
        <fullName evidence="1">Aspartate/glutamate/uridylate kinase domain-containing protein</fullName>
    </recommendedName>
</protein>
<organism evidence="2">
    <name type="scientific">marine sediment metagenome</name>
    <dbReference type="NCBI Taxonomy" id="412755"/>
    <lineage>
        <taxon>unclassified sequences</taxon>
        <taxon>metagenomes</taxon>
        <taxon>ecological metagenomes</taxon>
    </lineage>
</organism>
<dbReference type="EMBL" id="BARU01027720">
    <property type="protein sequence ID" value="GAH76012.1"/>
    <property type="molecule type" value="Genomic_DNA"/>
</dbReference>